<dbReference type="PATRIC" id="fig|742727.4.peg.560"/>
<keyword evidence="3" id="KW-1185">Reference proteome</keyword>
<dbReference type="HOGENOM" id="CLU_085002_2_0_10"/>
<reference evidence="2 3" key="1">
    <citation type="submission" date="2012-09" db="EMBL/GenBank/DDBJ databases">
        <title>The Genome Sequence of Bacteroides oleiciplenus YIT 12058.</title>
        <authorList>
            <consortium name="The Broad Institute Genome Sequencing Platform"/>
            <person name="Earl A."/>
            <person name="Ward D."/>
            <person name="Feldgarden M."/>
            <person name="Gevers D."/>
            <person name="Morotomi M."/>
            <person name="Walker B."/>
            <person name="Young S.K."/>
            <person name="Zeng Q."/>
            <person name="Gargeya S."/>
            <person name="Fitzgerald M."/>
            <person name="Haas B."/>
            <person name="Abouelleil A."/>
            <person name="Alvarado L."/>
            <person name="Arachchi H.M."/>
            <person name="Berlin A.M."/>
            <person name="Chapman S.B."/>
            <person name="Goldberg J."/>
            <person name="Griggs A."/>
            <person name="Gujja S."/>
            <person name="Hansen M."/>
            <person name="Howarth C."/>
            <person name="Imamovic A."/>
            <person name="Larimer J."/>
            <person name="McCowen C."/>
            <person name="Montmayeur A."/>
            <person name="Murphy C."/>
            <person name="Neiman D."/>
            <person name="Pearson M."/>
            <person name="Priest M."/>
            <person name="Roberts A."/>
            <person name="Saif S."/>
            <person name="Shea T."/>
            <person name="Sisk P."/>
            <person name="Sykes S."/>
            <person name="Wortman J."/>
            <person name="Nusbaum C."/>
            <person name="Birren B."/>
        </authorList>
    </citation>
    <scope>NUCLEOTIDE SEQUENCE [LARGE SCALE GENOMIC DNA]</scope>
    <source>
        <strain evidence="2 3">YIT 12058</strain>
    </source>
</reference>
<dbReference type="RefSeq" id="WP_009127846.1">
    <property type="nucleotide sequence ID" value="NZ_JH992940.1"/>
</dbReference>
<evidence type="ECO:0008006" key="4">
    <source>
        <dbReference type="Google" id="ProtNLM"/>
    </source>
</evidence>
<gene>
    <name evidence="2" type="ORF">HMPREF9447_00560</name>
</gene>
<proteinExistence type="predicted"/>
<dbReference type="AlphaFoldDB" id="K9ESD2"/>
<dbReference type="SUPFAM" id="SSF103515">
    <property type="entry name" value="Autotransporter"/>
    <property type="match status" value="1"/>
</dbReference>
<feature type="signal peptide" evidence="1">
    <location>
        <begin position="1"/>
        <end position="26"/>
    </location>
</feature>
<name>K9ESD2_9BACE</name>
<dbReference type="Pfam" id="PF12099">
    <property type="entry name" value="DUF3575"/>
    <property type="match status" value="1"/>
</dbReference>
<protein>
    <recommendedName>
        <fullName evidence="4">DUF3575 domain-containing protein</fullName>
    </recommendedName>
</protein>
<evidence type="ECO:0000256" key="1">
    <source>
        <dbReference type="SAM" id="SignalP"/>
    </source>
</evidence>
<dbReference type="STRING" id="742727.HMPREF9447_00560"/>
<accession>K9ESD2</accession>
<dbReference type="EMBL" id="ADLF01000002">
    <property type="protein sequence ID" value="EKU92110.1"/>
    <property type="molecule type" value="Genomic_DNA"/>
</dbReference>
<organism evidence="2 3">
    <name type="scientific">Bacteroides oleiciplenus YIT 12058</name>
    <dbReference type="NCBI Taxonomy" id="742727"/>
    <lineage>
        <taxon>Bacteria</taxon>
        <taxon>Pseudomonadati</taxon>
        <taxon>Bacteroidota</taxon>
        <taxon>Bacteroidia</taxon>
        <taxon>Bacteroidales</taxon>
        <taxon>Bacteroidaceae</taxon>
        <taxon>Bacteroides</taxon>
    </lineage>
</organism>
<dbReference type="Proteomes" id="UP000009872">
    <property type="component" value="Unassembled WGS sequence"/>
</dbReference>
<dbReference type="eggNOG" id="COG2885">
    <property type="taxonomic scope" value="Bacteria"/>
</dbReference>
<keyword evidence="1" id="KW-0732">Signal</keyword>
<dbReference type="InterPro" id="IPR021958">
    <property type="entry name" value="DUF3575"/>
</dbReference>
<feature type="chain" id="PRO_5003927552" description="DUF3575 domain-containing protein" evidence="1">
    <location>
        <begin position="27"/>
        <end position="197"/>
    </location>
</feature>
<evidence type="ECO:0000313" key="3">
    <source>
        <dbReference type="Proteomes" id="UP000009872"/>
    </source>
</evidence>
<evidence type="ECO:0000313" key="2">
    <source>
        <dbReference type="EMBL" id="EKU92110.1"/>
    </source>
</evidence>
<sequence>MDRYKKIKVCTLFFVLFLTKSFLVNAQDIAIKTNLLYGGVMQTPNVGVEWGISPKLTLDLWGAYNPFPLSQNGHGVSNRKMKHWLVQPELRYWLCESFNGHFFGVHTFYGEYNMGGIRYLGLSDYRRQGNVVGAGLSYGYQWLLSPRWSLEAMLGVGYAHLNYDVYPCKECGKRIRKENHNYLGPTRAAVSIIYIIK</sequence>
<dbReference type="OrthoDB" id="1060107at2"/>
<comment type="caution">
    <text evidence="2">The sequence shown here is derived from an EMBL/GenBank/DDBJ whole genome shotgun (WGS) entry which is preliminary data.</text>
</comment>
<dbReference type="InterPro" id="IPR036709">
    <property type="entry name" value="Autotransporte_beta_dom_sf"/>
</dbReference>